<evidence type="ECO:0000256" key="6">
    <source>
        <dbReference type="ARBA" id="ARBA00022884"/>
    </source>
</evidence>
<accession>L0AWP7</accession>
<protein>
    <recommendedName>
        <fullName evidence="7 9">tRNA (guanine(26)-N(2))-dimethyltransferase</fullName>
        <ecNumber evidence="7 9">2.1.1.216</ecNumber>
    </recommendedName>
</protein>
<dbReference type="EMBL" id="CP001669">
    <property type="protein sequence ID" value="AFZ79436.1"/>
    <property type="molecule type" value="Genomic_DNA"/>
</dbReference>
<dbReference type="VEuPathDB" id="PiroplasmaDB:BEWA_022840"/>
<keyword evidence="5 9" id="KW-0819">tRNA processing</keyword>
<dbReference type="FunFam" id="3.30.56.70:FF:000001">
    <property type="entry name" value="tRNA (guanine(26)-N(2))-dimethyltransferase"/>
    <property type="match status" value="1"/>
</dbReference>
<evidence type="ECO:0000313" key="10">
    <source>
        <dbReference type="EMBL" id="AFZ79436.1"/>
    </source>
</evidence>
<dbReference type="GO" id="GO:0002940">
    <property type="term" value="P:tRNA N2-guanine methylation"/>
    <property type="evidence" value="ECO:0007669"/>
    <property type="project" value="TreeGrafter"/>
</dbReference>
<name>L0AWP7_THEEQ</name>
<dbReference type="PROSITE" id="PS51626">
    <property type="entry name" value="SAM_MT_TRM1"/>
    <property type="match status" value="1"/>
</dbReference>
<dbReference type="Pfam" id="PF02005">
    <property type="entry name" value="TRM"/>
    <property type="match status" value="2"/>
</dbReference>
<evidence type="ECO:0000256" key="5">
    <source>
        <dbReference type="ARBA" id="ARBA00022694"/>
    </source>
</evidence>
<dbReference type="GO" id="GO:0160104">
    <property type="term" value="F:tRNA (guanine(26)-N2)-dimethyltransferase activity"/>
    <property type="evidence" value="ECO:0007669"/>
    <property type="project" value="UniProtKB-UniRule"/>
</dbReference>
<dbReference type="KEGG" id="beq:BEWA_022840"/>
<evidence type="ECO:0000256" key="4">
    <source>
        <dbReference type="ARBA" id="ARBA00022691"/>
    </source>
</evidence>
<dbReference type="InterPro" id="IPR002905">
    <property type="entry name" value="Trm1"/>
</dbReference>
<keyword evidence="11" id="KW-1185">Reference proteome</keyword>
<dbReference type="STRING" id="1537102.L0AWP7"/>
<dbReference type="Proteomes" id="UP000031512">
    <property type="component" value="Chromosome 1"/>
</dbReference>
<dbReference type="OrthoDB" id="6349953at2759"/>
<comment type="catalytic activity">
    <reaction evidence="8 9">
        <text>guanosine(26) in tRNA + 2 S-adenosyl-L-methionine = N(2)-dimethylguanosine(26) in tRNA + 2 S-adenosyl-L-homocysteine + 2 H(+)</text>
        <dbReference type="Rhea" id="RHEA:43140"/>
        <dbReference type="Rhea" id="RHEA-COMP:10359"/>
        <dbReference type="Rhea" id="RHEA-COMP:10360"/>
        <dbReference type="ChEBI" id="CHEBI:15378"/>
        <dbReference type="ChEBI" id="CHEBI:57856"/>
        <dbReference type="ChEBI" id="CHEBI:59789"/>
        <dbReference type="ChEBI" id="CHEBI:74269"/>
        <dbReference type="ChEBI" id="CHEBI:74513"/>
        <dbReference type="EC" id="2.1.1.216"/>
    </reaction>
</comment>
<evidence type="ECO:0000313" key="11">
    <source>
        <dbReference type="Proteomes" id="UP000031512"/>
    </source>
</evidence>
<comment type="similarity">
    <text evidence="9">Belongs to the class I-like SAM-binding methyltransferase superfamily. Trm1 family.</text>
</comment>
<evidence type="ECO:0000256" key="2">
    <source>
        <dbReference type="ARBA" id="ARBA00022603"/>
    </source>
</evidence>
<dbReference type="PANTHER" id="PTHR10631">
    <property type="entry name" value="N 2 ,N 2 -DIMETHYLGUANOSINE TRNA METHYLTRANSFERASE"/>
    <property type="match status" value="1"/>
</dbReference>
<dbReference type="GO" id="GO:0000049">
    <property type="term" value="F:tRNA binding"/>
    <property type="evidence" value="ECO:0007669"/>
    <property type="project" value="UniProtKB-UniRule"/>
</dbReference>
<dbReference type="InterPro" id="IPR042296">
    <property type="entry name" value="tRNA_met_Trm1_C"/>
</dbReference>
<dbReference type="GeneID" id="15807278"/>
<dbReference type="eggNOG" id="KOG1253">
    <property type="taxonomic scope" value="Eukaryota"/>
</dbReference>
<keyword evidence="2 9" id="KW-0489">Methyltransferase</keyword>
<reference evidence="10 11" key="1">
    <citation type="journal article" date="2012" name="BMC Genomics">
        <title>Comparative genomic analysis and phylogenetic position of Theileria equi.</title>
        <authorList>
            <person name="Kappmeyer L.S."/>
            <person name="Thiagarajan M."/>
            <person name="Herndon D.R."/>
            <person name="Ramsay J.D."/>
            <person name="Caler E."/>
            <person name="Djikeng A."/>
            <person name="Gillespie J.J."/>
            <person name="Lau A.O."/>
            <person name="Roalson E.H."/>
            <person name="Silva J.C."/>
            <person name="Silva M.G."/>
            <person name="Suarez C.E."/>
            <person name="Ueti M.W."/>
            <person name="Nene V.M."/>
            <person name="Mealey R.H."/>
            <person name="Knowles D.P."/>
            <person name="Brayton K.A."/>
        </authorList>
    </citation>
    <scope>NUCLEOTIDE SEQUENCE [LARGE SCALE GENOMIC DNA]</scope>
    <source>
        <strain evidence="10 11">WA</strain>
    </source>
</reference>
<sequence length="534" mass="59598">MEESTIKEGLVTVRGKDSNDKTLFYNPPQVLNRDLSLIVLKTFIEQEKEQHDERNGEFVGVNVLEMLAATGIRGLRYKKELGDLVRFVVFNDLDRNSAESIKVNAEMNGVTTDQFRVICADANLLANVLTPQCDVMRIMLMPGGIMKIPCGFNPSRQFTLIDQFNEKVDGFLNLLALSPLESEYEYRNVIDAIDVDPYSSASGFLDSTLKCVKSGGIVLITSTDMPTLCGNNPLVSFYKYGGSSIKASFCHELSLRILLNSIATTASKYQRVIEPLISCSIDFYVRVFVKVTYNPEMCKRVASNSGLLLLCSQCDSFEIMKLGEYEQGTKQKPASVPSNFSGKCRECGGRIKIGGPLYTGKLHNFDFVTRCLKEAKEAKENLPGVSMHAKIVGLLTSISEELEDVPLFYSIPDLCQRWNLSTISPSIFKGALENLGYKSSHFHRKPQSLKTDAPNKVVMDIIRTHAQMSDKVSDHPFFKTKIETEGIDLTISRKEKRSSVPRWIPNPTSHWGPKKMHKSVASSLVYDEGTENAS</sequence>
<dbReference type="GO" id="GO:0005634">
    <property type="term" value="C:nucleus"/>
    <property type="evidence" value="ECO:0007669"/>
    <property type="project" value="TreeGrafter"/>
</dbReference>
<evidence type="ECO:0000256" key="1">
    <source>
        <dbReference type="ARBA" id="ARBA00022555"/>
    </source>
</evidence>
<keyword evidence="3 9" id="KW-0808">Transferase</keyword>
<keyword evidence="4 9" id="KW-0949">S-adenosyl-L-methionine</keyword>
<gene>
    <name evidence="10" type="ORF">BEWA_022840</name>
</gene>
<evidence type="ECO:0000256" key="7">
    <source>
        <dbReference type="ARBA" id="ARBA00039099"/>
    </source>
</evidence>
<keyword evidence="6 9" id="KW-0694">RNA-binding</keyword>
<proteinExistence type="inferred from homology"/>
<dbReference type="InterPro" id="IPR029063">
    <property type="entry name" value="SAM-dependent_MTases_sf"/>
</dbReference>
<dbReference type="Gene3D" id="3.40.50.150">
    <property type="entry name" value="Vaccinia Virus protein VP39"/>
    <property type="match status" value="1"/>
</dbReference>
<evidence type="ECO:0000256" key="8">
    <source>
        <dbReference type="ARBA" id="ARBA00051897"/>
    </source>
</evidence>
<dbReference type="PANTHER" id="PTHR10631:SF3">
    <property type="entry name" value="TRNA (GUANINE(26)-N(2))-DIMETHYLTRANSFERASE"/>
    <property type="match status" value="1"/>
</dbReference>
<dbReference type="RefSeq" id="XP_004829102.1">
    <property type="nucleotide sequence ID" value="XM_004829045.1"/>
</dbReference>
<evidence type="ECO:0000256" key="9">
    <source>
        <dbReference type="PROSITE-ProRule" id="PRU00958"/>
    </source>
</evidence>
<dbReference type="Gene3D" id="3.30.56.70">
    <property type="entry name" value="N2,N2-dimethylguanosine tRNA methyltransferase, C-terminal domain"/>
    <property type="match status" value="1"/>
</dbReference>
<dbReference type="AlphaFoldDB" id="L0AWP7"/>
<evidence type="ECO:0000256" key="3">
    <source>
        <dbReference type="ARBA" id="ARBA00022679"/>
    </source>
</evidence>
<keyword evidence="1 9" id="KW-0820">tRNA-binding</keyword>
<dbReference type="EC" id="2.1.1.216" evidence="7 9"/>
<dbReference type="SUPFAM" id="SSF53335">
    <property type="entry name" value="S-adenosyl-L-methionine-dependent methyltransferases"/>
    <property type="match status" value="1"/>
</dbReference>
<organism evidence="10 11">
    <name type="scientific">Theileria equi strain WA</name>
    <dbReference type="NCBI Taxonomy" id="1537102"/>
    <lineage>
        <taxon>Eukaryota</taxon>
        <taxon>Sar</taxon>
        <taxon>Alveolata</taxon>
        <taxon>Apicomplexa</taxon>
        <taxon>Aconoidasida</taxon>
        <taxon>Piroplasmida</taxon>
        <taxon>Theileriidae</taxon>
        <taxon>Theileria</taxon>
    </lineage>
</organism>